<dbReference type="PANTHER" id="PTHR43861:SF6">
    <property type="entry name" value="METHYLTRANSFERASE TYPE 11"/>
    <property type="match status" value="1"/>
</dbReference>
<accession>A0AAF0D2L1</accession>
<sequence length="199" mass="23152">MIKFITFFKGKKIRWLDVGCGMGYLIKDAVEEGIDAYGLELSSYAIENSAMNDRILRGSIINIPYCGKIFDVVSAIDVIEHIDKKDAERTLLELYRILKPGGICILTTPNPAHQRDWIYDLTHVNVRKPEYWRRLLQKCGFKVKIAYIPSFIKYYLYTQFNVLLSIPDKIAFKLEELLRYIIGKIMLIKGRLYILAYKS</sequence>
<dbReference type="PANTHER" id="PTHR43861">
    <property type="entry name" value="TRANS-ACONITATE 2-METHYLTRANSFERASE-RELATED"/>
    <property type="match status" value="1"/>
</dbReference>
<organism evidence="1 2">
    <name type="scientific">Odinarchaeota yellowstonii (strain LCB_4)</name>
    <dbReference type="NCBI Taxonomy" id="1841599"/>
    <lineage>
        <taxon>Archaea</taxon>
        <taxon>Promethearchaeati</taxon>
        <taxon>Candidatus Odinarchaeota</taxon>
        <taxon>Candidatus Odinarchaeia</taxon>
        <taxon>Candidatus Odinarchaeales</taxon>
        <taxon>Candidatus Odinarchaeaceae</taxon>
        <taxon>Candidatus Odinarchaeum</taxon>
    </lineage>
</organism>
<dbReference type="KEGG" id="oyw:OdinLCB4_000960"/>
<dbReference type="EMBL" id="CP091871">
    <property type="protein sequence ID" value="WEU40529.1"/>
    <property type="molecule type" value="Genomic_DNA"/>
</dbReference>
<dbReference type="AlphaFoldDB" id="A0AAF0D2L1"/>
<dbReference type="CDD" id="cd02440">
    <property type="entry name" value="AdoMet_MTases"/>
    <property type="match status" value="1"/>
</dbReference>
<dbReference type="InterPro" id="IPR029063">
    <property type="entry name" value="SAM-dependent_MTases_sf"/>
</dbReference>
<dbReference type="Proteomes" id="UP000186851">
    <property type="component" value="Chromosome"/>
</dbReference>
<reference evidence="1" key="1">
    <citation type="journal article" date="2017" name="Nature">
        <title>Asgard archaea illuminate the origin of eukaryotic cellular complexity.</title>
        <authorList>
            <person name="Zaremba-Niedzwiedzka K."/>
            <person name="Caceres E.F."/>
            <person name="Saw J.H."/>
            <person name="Backstrom D."/>
            <person name="Juzokaite L."/>
            <person name="Vancaester E."/>
            <person name="Seitz K.W."/>
            <person name="Anantharaman K."/>
            <person name="Starnawski P."/>
            <person name="Kjeldsen K.U."/>
            <person name="Scott M.B."/>
            <person name="Nunoura T."/>
            <person name="Banfield J.F."/>
            <person name="Schramm A."/>
            <person name="Baker B.J."/>
            <person name="Spang A."/>
            <person name="Ettema T.J.G."/>
        </authorList>
    </citation>
    <scope>NUCLEOTIDE SEQUENCE</scope>
    <source>
        <strain evidence="1">LCB_4</strain>
    </source>
</reference>
<dbReference type="Gene3D" id="3.40.50.150">
    <property type="entry name" value="Vaccinia Virus protein VP39"/>
    <property type="match status" value="1"/>
</dbReference>
<name>A0AAF0D2L1_ODILC</name>
<dbReference type="GO" id="GO:0008168">
    <property type="term" value="F:methyltransferase activity"/>
    <property type="evidence" value="ECO:0007669"/>
    <property type="project" value="UniProtKB-KW"/>
</dbReference>
<dbReference type="SUPFAM" id="SSF53335">
    <property type="entry name" value="S-adenosyl-L-methionine-dependent methyltransferases"/>
    <property type="match status" value="1"/>
</dbReference>
<proteinExistence type="predicted"/>
<keyword evidence="1" id="KW-0808">Transferase</keyword>
<evidence type="ECO:0000313" key="2">
    <source>
        <dbReference type="Proteomes" id="UP000186851"/>
    </source>
</evidence>
<dbReference type="Pfam" id="PF13489">
    <property type="entry name" value="Methyltransf_23"/>
    <property type="match status" value="1"/>
</dbReference>
<reference evidence="1" key="2">
    <citation type="journal article" date="2022" name="Nat. Microbiol.">
        <title>A closed Candidatus Odinarchaeum chromosome exposes Asgard archaeal viruses.</title>
        <authorList>
            <person name="Tamarit D."/>
            <person name="Caceres E.F."/>
            <person name="Krupovic M."/>
            <person name="Nijland R."/>
            <person name="Eme L."/>
            <person name="Robinson N.P."/>
            <person name="Ettema T.J.G."/>
        </authorList>
    </citation>
    <scope>NUCLEOTIDE SEQUENCE</scope>
    <source>
        <strain evidence="1">LCB_4</strain>
    </source>
</reference>
<keyword evidence="1" id="KW-0489">Methyltransferase</keyword>
<protein>
    <submittedName>
        <fullName evidence="1">Class I SAM-dependent methyltransferase</fullName>
    </submittedName>
</protein>
<evidence type="ECO:0000313" key="1">
    <source>
        <dbReference type="EMBL" id="WEU40529.1"/>
    </source>
</evidence>
<dbReference type="GO" id="GO:0032259">
    <property type="term" value="P:methylation"/>
    <property type="evidence" value="ECO:0007669"/>
    <property type="project" value="UniProtKB-KW"/>
</dbReference>
<gene>
    <name evidence="1" type="ORF">OdinLCB4_000960</name>
</gene>